<dbReference type="GO" id="GO:0005829">
    <property type="term" value="C:cytosol"/>
    <property type="evidence" value="ECO:0007669"/>
    <property type="project" value="UniProtKB-SubCell"/>
</dbReference>
<evidence type="ECO:0000256" key="14">
    <source>
        <dbReference type="ARBA" id="ARBA00055150"/>
    </source>
</evidence>
<proteinExistence type="inferred from homology"/>
<dbReference type="InterPro" id="IPR054478">
    <property type="entry name" value="LTN1_UBC"/>
</dbReference>
<evidence type="ECO:0000256" key="2">
    <source>
        <dbReference type="ARBA" id="ARBA00004514"/>
    </source>
</evidence>
<comment type="function">
    <text evidence="16">E3 ubiquitin-protein ligase. Component of the ribosome quality control complex (RQC), a ribosome-associated complex that mediates ubiquitination and extraction of incompletely synthesized nascent chains for proteasomal degradation.</text>
</comment>
<dbReference type="PANTHER" id="PTHR12389">
    <property type="entry name" value="ZINC FINGER PROTEIN 294"/>
    <property type="match status" value="1"/>
</dbReference>
<dbReference type="UniPathway" id="UPA00143"/>
<dbReference type="EMBL" id="KB445556">
    <property type="protein sequence ID" value="EMC95750.1"/>
    <property type="molecule type" value="Genomic_DNA"/>
</dbReference>
<dbReference type="InterPro" id="IPR011016">
    <property type="entry name" value="Znf_RING-CH"/>
</dbReference>
<keyword evidence="8 16" id="KW-0808">Transferase</keyword>
<dbReference type="HOGENOM" id="CLU_000471_0_0_1"/>
<keyword evidence="10" id="KW-0677">Repeat</keyword>
<comment type="catalytic activity">
    <reaction evidence="1 16">
        <text>S-ubiquitinyl-[E2 ubiquitin-conjugating enzyme]-L-cysteine + [acceptor protein]-L-lysine = [E2 ubiquitin-conjugating enzyme]-L-cysteine + N(6)-ubiquitinyl-[acceptor protein]-L-lysine.</text>
        <dbReference type="EC" id="2.3.2.27"/>
    </reaction>
</comment>
<dbReference type="InterPro" id="IPR016024">
    <property type="entry name" value="ARM-type_fold"/>
</dbReference>
<sequence>MSAKKFKSQASSGRAISGFGFGGSALGTTHSSSLSYIQEPPDYSTITNANTIVAFKNLSKKDSTTKVKALEEIQAYITNVDTDVEDGLLEAWVKLYPRLSIDSARRVRQLAHVVNGYVCSKAGKRSGRHLPSIAGPWLAGSHDTDRAAAKAAQDAFALVFPTPEKVAGLRRTFQGAILAYCRDSLFHETVQTLNDERTVSPDDADATYARVVSTSMAVITALLSELDSSEVSKQQVLYDELFSNPKLWEFGCHADTGVRRTAHRLLQATLQKQPDSLRDHLKQLSTAYVYKGLISDQTGSAADYMTALDALTRQFPSIWTTEYSGKKSALSRLKQCLKHGSRSGSSDYWTVTRSLFQHIPQEVLPSSAEDAKELLLAARDGVTQRDERFNASGAWQAYYALLDRIVRNLHEEDCKKLLDTCASPIVRQYLQPSPETVDWTVAGAKPSALVARLVHIDAVLPMLQVDLAHFADELVNTAKMSQPQQSKDFAKSQLHVASCGERWASLQRELYAQRPSASLSRFLDATNVQVLKECAQLLQARQGKPFGTAAIVEELLRGCGAQLQLANNFPEIIQDLLMTDDFSWVHWPSNRQLVGCLLSVHDQSYFGALYEGALMAALRDTSESPTSMVRVLLPQNAPQEALSLAKANSQLQELVMSSLSASADEAERFLFTELYAIGAVSDETANEGVSQLISNLVNNNNPENLRSSLDLLAAIDDRLLQSIVTKPQGQELLPNLIRIEEVETAEDVVEKAAALISRLSTAANGHVGFETKLDVVRQGLQRASLKSLSVDSLRDLTQRLLGADGKVAEVHTVLPDVASWRATVMATVRAPKPSLAVLSSLGGCVHLVQDLNAANDFVVQTDSEGFSQALRVAMYLVRCCKVTDDPTTAALLYMTVLLAEDNLSIPGTNALWDSTLAEDVAIVDFVTEGNSYLGWYWEATGLSDETKADFLSALVGMQEGYSSYSAMAYYVSLAQARVNANYFGTHHNAEQVKHSEAELTRQRSEGNTLATTACIVGLQQPLAGTQTLTRLLNALVAGLTDAELQASSLEQFILLNSILSAHDDAVSSIAKQRLVFLVKHLVVSVQNAVDPVISSETCKALTLLLPGMQDMYGEHWAQCVSYIIKTWATMKPEHEPTDGWTLVMNSTLRLHSVLRKLSKHEDPNDDLLDALKDHERDLSTGLVGLLLTRSGVSDGSNQPLLVTHELLARQVTQVLRGKTLKDASMLYPLLYTPSRSVQHATFELLHQHIPVAQEQISFDAALENKTPHLPDELLSLILESPTLESLIDASFDGGMPVQLAGYLYSWRLIFDHFEGSSYRVKSDYTEQLKDGTYLPDLLRFTFDFIGHTRGKPVEISRFDVRAYTPDEEPNPERDVQWLLSHLYYLALTNVPGLVRSYYLDLRSRQTSQAVESWTAKHVSPLIIESSLRAVAEWAEKSVKEDPEYEKMSVKVGMRSKEINVSYVVDEQTMAIKVVLPDAYPLAAARVEGVSRVAVKEEKWQSWLRNCQGVITFSNGSIIDGLSAWRKNVVGALQNQTECAICYSLVSADKQLPTKRCMTCKNAFHASCLIRWFKTSNASTCPLCRSSFQFS</sequence>
<evidence type="ECO:0000256" key="5">
    <source>
        <dbReference type="ARBA" id="ARBA00012483"/>
    </source>
</evidence>
<dbReference type="EC" id="2.3.2.27" evidence="5 16"/>
<dbReference type="SMART" id="SM00744">
    <property type="entry name" value="RINGv"/>
    <property type="match status" value="1"/>
</dbReference>
<accession>M2NA63</accession>
<keyword evidence="9 16" id="KW-0479">Metal-binding</keyword>
<dbReference type="SMART" id="SM00184">
    <property type="entry name" value="RING"/>
    <property type="match status" value="1"/>
</dbReference>
<dbReference type="GO" id="GO:0072344">
    <property type="term" value="P:rescue of stalled ribosome"/>
    <property type="evidence" value="ECO:0007669"/>
    <property type="project" value="UniProtKB-UniRule"/>
</dbReference>
<dbReference type="InterPro" id="IPR011989">
    <property type="entry name" value="ARM-like"/>
</dbReference>
<evidence type="ECO:0000313" key="19">
    <source>
        <dbReference type="Proteomes" id="UP000011761"/>
    </source>
</evidence>
<organism evidence="18 19">
    <name type="scientific">Baudoinia panamericana (strain UAMH 10762)</name>
    <name type="common">Angels' share fungus</name>
    <name type="synonym">Baudoinia compniacensis (strain UAMH 10762)</name>
    <dbReference type="NCBI Taxonomy" id="717646"/>
    <lineage>
        <taxon>Eukaryota</taxon>
        <taxon>Fungi</taxon>
        <taxon>Dikarya</taxon>
        <taxon>Ascomycota</taxon>
        <taxon>Pezizomycotina</taxon>
        <taxon>Dothideomycetes</taxon>
        <taxon>Dothideomycetidae</taxon>
        <taxon>Mycosphaerellales</taxon>
        <taxon>Teratosphaeriaceae</taxon>
        <taxon>Baudoinia</taxon>
    </lineage>
</organism>
<keyword evidence="11 15" id="KW-0863">Zinc-finger</keyword>
<evidence type="ECO:0000259" key="17">
    <source>
        <dbReference type="PROSITE" id="PS50089"/>
    </source>
</evidence>
<dbReference type="STRING" id="717646.M2NA63"/>
<dbReference type="InterPro" id="IPR054477">
    <property type="entry name" value="LTN1_E3_ligase_6th"/>
</dbReference>
<dbReference type="SMART" id="SM01197">
    <property type="entry name" value="FANCL_C"/>
    <property type="match status" value="1"/>
</dbReference>
<keyword evidence="19" id="KW-1185">Reference proteome</keyword>
<dbReference type="OMA" id="IYGSHWE"/>
<dbReference type="InterPro" id="IPR001841">
    <property type="entry name" value="Znf_RING"/>
</dbReference>
<dbReference type="SUPFAM" id="SSF57850">
    <property type="entry name" value="RING/U-box"/>
    <property type="match status" value="1"/>
</dbReference>
<comment type="subcellular location">
    <subcellularLocation>
        <location evidence="2">Cytoplasm</location>
        <location evidence="2">Cytosol</location>
    </subcellularLocation>
</comment>
<evidence type="ECO:0000256" key="4">
    <source>
        <dbReference type="ARBA" id="ARBA00007997"/>
    </source>
</evidence>
<keyword evidence="13 16" id="KW-0862">Zinc</keyword>
<dbReference type="InterPro" id="IPR013083">
    <property type="entry name" value="Znf_RING/FYVE/PHD"/>
</dbReference>
<dbReference type="GO" id="GO:0043023">
    <property type="term" value="F:ribosomal large subunit binding"/>
    <property type="evidence" value="ECO:0007669"/>
    <property type="project" value="TreeGrafter"/>
</dbReference>
<keyword evidence="7" id="KW-0963">Cytoplasm</keyword>
<dbReference type="GO" id="GO:1990116">
    <property type="term" value="P:ribosome-associated ubiquitin-dependent protein catabolic process"/>
    <property type="evidence" value="ECO:0007669"/>
    <property type="project" value="UniProtKB-UniRule"/>
</dbReference>
<dbReference type="GeneID" id="19112436"/>
<dbReference type="Gene3D" id="3.30.40.10">
    <property type="entry name" value="Zinc/RING finger domain, C3HC4 (zinc finger)"/>
    <property type="match status" value="1"/>
</dbReference>
<evidence type="ECO:0000256" key="16">
    <source>
        <dbReference type="RuleBase" id="RU367090"/>
    </source>
</evidence>
<dbReference type="GO" id="GO:0008270">
    <property type="term" value="F:zinc ion binding"/>
    <property type="evidence" value="ECO:0007669"/>
    <property type="project" value="UniProtKB-KW"/>
</dbReference>
<dbReference type="OrthoDB" id="6108at2759"/>
<evidence type="ECO:0000256" key="15">
    <source>
        <dbReference type="PROSITE-ProRule" id="PRU00175"/>
    </source>
</evidence>
<evidence type="ECO:0000256" key="12">
    <source>
        <dbReference type="ARBA" id="ARBA00022786"/>
    </source>
</evidence>
<evidence type="ECO:0000256" key="13">
    <source>
        <dbReference type="ARBA" id="ARBA00022833"/>
    </source>
</evidence>
<comment type="function">
    <text evidence="14">E3 ubiquitin-protein ligase component of the ribosome quality control complex (RQC), a ribosome-associated complex that mediates ubiquitination and extraction of incompletely synthesized nascent chains for proteasomal degradation. Mediates ubiquitination of proteins derived from mRNAs lacking stop codons (non-stop proteins) and other translation arrest products induced by poly-lysine sequences and tandem rare codons. Ubiquitination leads to CDC48 recruitment for extraction and degradation of the incomplete translation product. May indirectly play a role in chromatin function and transcription.</text>
</comment>
<evidence type="ECO:0000256" key="9">
    <source>
        <dbReference type="ARBA" id="ARBA00022723"/>
    </source>
</evidence>
<evidence type="ECO:0000313" key="18">
    <source>
        <dbReference type="EMBL" id="EMC95750.1"/>
    </source>
</evidence>
<dbReference type="InterPro" id="IPR054476">
    <property type="entry name" value="Ltn1_N"/>
</dbReference>
<dbReference type="SUPFAM" id="SSF48371">
    <property type="entry name" value="ARM repeat"/>
    <property type="match status" value="1"/>
</dbReference>
<dbReference type="FunFam" id="3.30.40.10:FF:000038">
    <property type="entry name" value="E3 ubiquitin-protein ligase listerin"/>
    <property type="match status" value="1"/>
</dbReference>
<dbReference type="CDD" id="cd16491">
    <property type="entry name" value="RING-CH-C4HC3_LTN1"/>
    <property type="match status" value="1"/>
</dbReference>
<dbReference type="RefSeq" id="XP_007676793.1">
    <property type="nucleotide sequence ID" value="XM_007678603.1"/>
</dbReference>
<dbReference type="Pfam" id="PF13639">
    <property type="entry name" value="zf-RING_2"/>
    <property type="match status" value="1"/>
</dbReference>
<gene>
    <name evidence="18" type="ORF">BAUCODRAFT_34518</name>
</gene>
<comment type="similarity">
    <text evidence="4 16">Belongs to the LTN1 family.</text>
</comment>
<dbReference type="PANTHER" id="PTHR12389:SF0">
    <property type="entry name" value="E3 UBIQUITIN-PROTEIN LIGASE LISTERIN"/>
    <property type="match status" value="1"/>
</dbReference>
<reference evidence="18 19" key="1">
    <citation type="journal article" date="2012" name="PLoS Pathog.">
        <title>Diverse lifestyles and strategies of plant pathogenesis encoded in the genomes of eighteen Dothideomycetes fungi.</title>
        <authorList>
            <person name="Ohm R.A."/>
            <person name="Feau N."/>
            <person name="Henrissat B."/>
            <person name="Schoch C.L."/>
            <person name="Horwitz B.A."/>
            <person name="Barry K.W."/>
            <person name="Condon B.J."/>
            <person name="Copeland A.C."/>
            <person name="Dhillon B."/>
            <person name="Glaser F."/>
            <person name="Hesse C.N."/>
            <person name="Kosti I."/>
            <person name="LaButti K."/>
            <person name="Lindquist E.A."/>
            <person name="Lucas S."/>
            <person name="Salamov A.A."/>
            <person name="Bradshaw R.E."/>
            <person name="Ciuffetti L."/>
            <person name="Hamelin R.C."/>
            <person name="Kema G.H.J."/>
            <person name="Lawrence C."/>
            <person name="Scott J.A."/>
            <person name="Spatafora J.W."/>
            <person name="Turgeon B.G."/>
            <person name="de Wit P.J.G.M."/>
            <person name="Zhong S."/>
            <person name="Goodwin S.B."/>
            <person name="Grigoriev I.V."/>
        </authorList>
    </citation>
    <scope>NUCLEOTIDE SEQUENCE [LARGE SCALE GENOMIC DNA]</scope>
    <source>
        <strain evidence="18 19">UAMH 10762</strain>
    </source>
</reference>
<comment type="pathway">
    <text evidence="3 16">Protein modification; protein ubiquitination.</text>
</comment>
<dbReference type="GO" id="GO:1990112">
    <property type="term" value="C:RQC complex"/>
    <property type="evidence" value="ECO:0007669"/>
    <property type="project" value="UniProtKB-UniRule"/>
</dbReference>
<evidence type="ECO:0000256" key="3">
    <source>
        <dbReference type="ARBA" id="ARBA00004906"/>
    </source>
</evidence>
<evidence type="ECO:0000256" key="11">
    <source>
        <dbReference type="ARBA" id="ARBA00022771"/>
    </source>
</evidence>
<dbReference type="GO" id="GO:0061630">
    <property type="term" value="F:ubiquitin protein ligase activity"/>
    <property type="evidence" value="ECO:0007669"/>
    <property type="project" value="UniProtKB-UniRule"/>
</dbReference>
<evidence type="ECO:0000256" key="1">
    <source>
        <dbReference type="ARBA" id="ARBA00000900"/>
    </source>
</evidence>
<dbReference type="eggNOG" id="KOG0803">
    <property type="taxonomic scope" value="Eukaryota"/>
</dbReference>
<comment type="subunit">
    <text evidence="16">Component of the ribosome quality control complex (RQC).</text>
</comment>
<dbReference type="GO" id="GO:0016567">
    <property type="term" value="P:protein ubiquitination"/>
    <property type="evidence" value="ECO:0007669"/>
    <property type="project" value="UniProtKB-UniPathway"/>
</dbReference>
<feature type="domain" description="RING-type" evidence="17">
    <location>
        <begin position="1538"/>
        <end position="1584"/>
    </location>
</feature>
<dbReference type="Pfam" id="PF22999">
    <property type="entry name" value="LTN1_E3_ligase_6th"/>
    <property type="match status" value="1"/>
</dbReference>
<dbReference type="PROSITE" id="PS50089">
    <property type="entry name" value="ZF_RING_2"/>
    <property type="match status" value="1"/>
</dbReference>
<evidence type="ECO:0000256" key="6">
    <source>
        <dbReference type="ARBA" id="ARBA00017157"/>
    </source>
</evidence>
<dbReference type="InterPro" id="IPR039795">
    <property type="entry name" value="LTN1/Rkr1"/>
</dbReference>
<evidence type="ECO:0000256" key="10">
    <source>
        <dbReference type="ARBA" id="ARBA00022737"/>
    </source>
</evidence>
<dbReference type="Gene3D" id="1.25.10.10">
    <property type="entry name" value="Leucine-rich Repeat Variant"/>
    <property type="match status" value="1"/>
</dbReference>
<dbReference type="InterPro" id="IPR039804">
    <property type="entry name" value="RING-CH-C4HC3_LTN1"/>
</dbReference>
<dbReference type="Proteomes" id="UP000011761">
    <property type="component" value="Unassembled WGS sequence"/>
</dbReference>
<evidence type="ECO:0000256" key="8">
    <source>
        <dbReference type="ARBA" id="ARBA00022679"/>
    </source>
</evidence>
<protein>
    <recommendedName>
        <fullName evidence="6 16">E3 ubiquitin-protein ligase listerin</fullName>
        <ecNumber evidence="5 16">2.3.2.27</ecNumber>
    </recommendedName>
    <alternativeName>
        <fullName evidence="16">RING-type E3 ubiquitin transferase listerin</fullName>
    </alternativeName>
</protein>
<keyword evidence="12 16" id="KW-0833">Ubl conjugation pathway</keyword>
<name>M2NA63_BAUPA</name>
<evidence type="ECO:0000256" key="7">
    <source>
        <dbReference type="ARBA" id="ARBA00022490"/>
    </source>
</evidence>
<dbReference type="Pfam" id="PF22958">
    <property type="entry name" value="Ltn1_1st"/>
    <property type="match status" value="1"/>
</dbReference>
<dbReference type="KEGG" id="bcom:BAUCODRAFT_34518"/>
<dbReference type="Pfam" id="PF23009">
    <property type="entry name" value="UBC_like"/>
    <property type="match status" value="1"/>
</dbReference>